<dbReference type="eggNOG" id="COG1352">
    <property type="taxonomic scope" value="Bacteria"/>
</dbReference>
<dbReference type="GO" id="GO:0000156">
    <property type="term" value="F:phosphorelay response regulator activity"/>
    <property type="evidence" value="ECO:0007669"/>
    <property type="project" value="InterPro"/>
</dbReference>
<dbReference type="InterPro" id="IPR000673">
    <property type="entry name" value="Sig_transdc_resp-reg_Me-estase"/>
</dbReference>
<accession>Q46QP7</accession>
<dbReference type="CDD" id="cd16434">
    <property type="entry name" value="CheB-CheR_fusion"/>
    <property type="match status" value="1"/>
</dbReference>
<dbReference type="PANTHER" id="PTHR24422:SF10">
    <property type="entry name" value="CHEMOTAXIS PROTEIN METHYLTRANSFERASE 2"/>
    <property type="match status" value="1"/>
</dbReference>
<keyword evidence="5" id="KW-0808">Transferase</keyword>
<name>Q46QP7_CUPPJ</name>
<dbReference type="Pfam" id="PF01339">
    <property type="entry name" value="CheB_methylest"/>
    <property type="match status" value="1"/>
</dbReference>
<evidence type="ECO:0000256" key="2">
    <source>
        <dbReference type="SAM" id="Coils"/>
    </source>
</evidence>
<dbReference type="OrthoDB" id="9816309at2"/>
<dbReference type="STRING" id="264198.Reut_B5191"/>
<dbReference type="Gene3D" id="3.40.50.180">
    <property type="entry name" value="Methylesterase CheB, C-terminal domain"/>
    <property type="match status" value="1"/>
</dbReference>
<keyword evidence="1" id="KW-0145">Chemotaxis</keyword>
<dbReference type="GO" id="GO:0008757">
    <property type="term" value="F:S-adenosylmethionine-dependent methyltransferase activity"/>
    <property type="evidence" value="ECO:0007669"/>
    <property type="project" value="InterPro"/>
</dbReference>
<dbReference type="PRINTS" id="PR00996">
    <property type="entry name" value="CHERMTFRASE"/>
</dbReference>
<feature type="active site" evidence="1">
    <location>
        <position position="142"/>
    </location>
</feature>
<gene>
    <name evidence="5" type="ordered locus">Reut_B5191</name>
</gene>
<dbReference type="EMBL" id="CP000091">
    <property type="protein sequence ID" value="AAZ64537.1"/>
    <property type="molecule type" value="Genomic_DNA"/>
</dbReference>
<feature type="active site" evidence="1">
    <location>
        <position position="21"/>
    </location>
</feature>
<evidence type="ECO:0000313" key="5">
    <source>
        <dbReference type="EMBL" id="AAZ64537.1"/>
    </source>
</evidence>
<dbReference type="PANTHER" id="PTHR24422">
    <property type="entry name" value="CHEMOTAXIS PROTEIN METHYLTRANSFERASE"/>
    <property type="match status" value="1"/>
</dbReference>
<proteinExistence type="predicted"/>
<keyword evidence="1" id="KW-0378">Hydrolase</keyword>
<evidence type="ECO:0000259" key="3">
    <source>
        <dbReference type="PROSITE" id="PS50122"/>
    </source>
</evidence>
<feature type="domain" description="CheB-type methylesterase" evidence="3">
    <location>
        <begin position="15"/>
        <end position="200"/>
    </location>
</feature>
<dbReference type="AlphaFoldDB" id="Q46QP7"/>
<dbReference type="InterPro" id="IPR022642">
    <property type="entry name" value="CheR_C"/>
</dbReference>
<dbReference type="Gene3D" id="3.30.450.20">
    <property type="entry name" value="PAS domain"/>
    <property type="match status" value="1"/>
</dbReference>
<feature type="domain" description="CheR-type methyltransferase" evidence="4">
    <location>
        <begin position="218"/>
        <end position="459"/>
    </location>
</feature>
<dbReference type="Pfam" id="PF01739">
    <property type="entry name" value="CheR"/>
    <property type="match status" value="1"/>
</dbReference>
<dbReference type="KEGG" id="reu:Reut_B5191"/>
<dbReference type="eggNOG" id="COG2201">
    <property type="taxonomic scope" value="Bacteria"/>
</dbReference>
<dbReference type="GO" id="GO:0006935">
    <property type="term" value="P:chemotaxis"/>
    <property type="evidence" value="ECO:0007669"/>
    <property type="project" value="UniProtKB-UniRule"/>
</dbReference>
<dbReference type="PROSITE" id="PS50122">
    <property type="entry name" value="CHEB"/>
    <property type="match status" value="1"/>
</dbReference>
<dbReference type="PROSITE" id="PS50123">
    <property type="entry name" value="CHER"/>
    <property type="match status" value="1"/>
</dbReference>
<dbReference type="GO" id="GO:0008984">
    <property type="term" value="F:protein-glutamate methylesterase activity"/>
    <property type="evidence" value="ECO:0007669"/>
    <property type="project" value="InterPro"/>
</dbReference>
<dbReference type="InterPro" id="IPR022641">
    <property type="entry name" value="CheR_N"/>
</dbReference>
<evidence type="ECO:0000259" key="4">
    <source>
        <dbReference type="PROSITE" id="PS50123"/>
    </source>
</evidence>
<dbReference type="HOGENOM" id="CLU_000892_0_2_4"/>
<dbReference type="InterPro" id="IPR029063">
    <property type="entry name" value="SAM-dependent_MTases_sf"/>
</dbReference>
<dbReference type="GO" id="GO:0005737">
    <property type="term" value="C:cytoplasm"/>
    <property type="evidence" value="ECO:0007669"/>
    <property type="project" value="InterPro"/>
</dbReference>
<feature type="coiled-coil region" evidence="2">
    <location>
        <begin position="639"/>
        <end position="694"/>
    </location>
</feature>
<dbReference type="InterPro" id="IPR050903">
    <property type="entry name" value="Bact_Chemotaxis_MeTrfase"/>
</dbReference>
<dbReference type="SUPFAM" id="SSF47757">
    <property type="entry name" value="Chemotaxis receptor methyltransferase CheR, N-terminal domain"/>
    <property type="match status" value="1"/>
</dbReference>
<dbReference type="SUPFAM" id="SSF55785">
    <property type="entry name" value="PYP-like sensor domain (PAS domain)"/>
    <property type="match status" value="1"/>
</dbReference>
<dbReference type="Pfam" id="PF03705">
    <property type="entry name" value="CheR_N"/>
    <property type="match status" value="1"/>
</dbReference>
<dbReference type="SUPFAM" id="SSF52738">
    <property type="entry name" value="Methylesterase CheB, C-terminal domain"/>
    <property type="match status" value="1"/>
</dbReference>
<sequence length="813" mass="88796">MEEQMLDRGQVDVPVVAVGASAGGITALQKLFEGLPAKLPFALVVLQHLPNDRPSGLPDLITRWTSLPVQVAADGMRPAANTVYIPSPDHILTLEDGALHTSAADGGGRRPGIDTIDAFLESLALREAPRSIAVILSGTGMDGTAGAVRIRQAGGIVIVQDPLTALHDAMPRAVIQRGIHDHVLPVGAIGQQLVACADPAYVRPEASGDWTGGMSATLDRIIGLVAQRAGLNLRGYKPSPLLWRIQQRMDIRKVWSFDDYALLLEDDPVELEALVRGIPIHVTEFFRDTDAWAVLRKDVLGPLVAEAGTERTVRVWTPACATGQEAYSIAMLLDEIGQEKAAALDFQIFATDAAPELVAKASRGLFRTESLTGLSPARQSRYLYRVDAFFRVKRFLREKLVFVPQDLLSDPPFSQLDLVTCRNLFIYLERETVKDVLFLLHGALRSGGFLFLGKSEALPFNVQGFEAVSAEWNIYRKVGPMPGARRHPLSPAPHSTARAAAALRVAHEQFDVPSVLIDDGGEVLRTYGNTKGILSLPAGEPSLNLADLVRGQWAAQLQYGIRQVLDRHEALTLTNLKDGVAGDAPISMRLTPLQTSCGKAWDRILVSFIRDQDSADVPDAAGSSLLQDDLGIGASVDWKDEARVSREELEASREELQALNEELKASNEQLKQSNAELNDANVDLQGNIERLAMQNRVLLSGAVMAVFLDLDLKLQWFTPTMRNVFPLRPADTGRRIADLVPIFRDPNFYTDIQHVVSGGEPCEAVIRDNGGRCFLRKTFPYISETGATAGVAITFTDIGEQMRTEAPRHRNDT</sequence>
<dbReference type="SUPFAM" id="SSF53335">
    <property type="entry name" value="S-adenosyl-L-methionine-dependent methyltransferases"/>
    <property type="match status" value="1"/>
</dbReference>
<dbReference type="Gene3D" id="3.40.50.150">
    <property type="entry name" value="Vaccinia Virus protein VP39"/>
    <property type="match status" value="1"/>
</dbReference>
<dbReference type="InterPro" id="IPR000780">
    <property type="entry name" value="CheR_MeTrfase"/>
</dbReference>
<keyword evidence="2" id="KW-0175">Coiled coil</keyword>
<dbReference type="InterPro" id="IPR035965">
    <property type="entry name" value="PAS-like_dom_sf"/>
</dbReference>
<organism evidence="5">
    <name type="scientific">Cupriavidus pinatubonensis (strain JMP 134 / LMG 1197)</name>
    <name type="common">Cupriavidus necator (strain JMP 134)</name>
    <dbReference type="NCBI Taxonomy" id="264198"/>
    <lineage>
        <taxon>Bacteria</taxon>
        <taxon>Pseudomonadati</taxon>
        <taxon>Pseudomonadota</taxon>
        <taxon>Betaproteobacteria</taxon>
        <taxon>Burkholderiales</taxon>
        <taxon>Burkholderiaceae</taxon>
        <taxon>Cupriavidus</taxon>
    </lineage>
</organism>
<dbReference type="GO" id="GO:0032259">
    <property type="term" value="P:methylation"/>
    <property type="evidence" value="ECO:0007669"/>
    <property type="project" value="UniProtKB-KW"/>
</dbReference>
<feature type="active site" evidence="1">
    <location>
        <position position="48"/>
    </location>
</feature>
<protein>
    <submittedName>
        <fullName evidence="5">CheB methylesterase:MCP methyltransferase, CheR-type</fullName>
    </submittedName>
</protein>
<dbReference type="Pfam" id="PF13596">
    <property type="entry name" value="PAS_10"/>
    <property type="match status" value="1"/>
</dbReference>
<dbReference type="CDD" id="cd14686">
    <property type="entry name" value="bZIP"/>
    <property type="match status" value="1"/>
</dbReference>
<dbReference type="SMART" id="SM00138">
    <property type="entry name" value="MeTrc"/>
    <property type="match status" value="1"/>
</dbReference>
<evidence type="ECO:0000256" key="1">
    <source>
        <dbReference type="PROSITE-ProRule" id="PRU00050"/>
    </source>
</evidence>
<keyword evidence="5" id="KW-0489">Methyltransferase</keyword>
<reference evidence="5" key="1">
    <citation type="submission" date="2005-08" db="EMBL/GenBank/DDBJ databases">
        <title>Complete sequence of chromosome 2 of Ralstonia eutropha JMP134.</title>
        <authorList>
            <person name="Copeland A."/>
            <person name="Lucas S."/>
            <person name="Lapidus A."/>
            <person name="Barry K."/>
            <person name="Detter J.C."/>
            <person name="Glavina T."/>
            <person name="Hammon N."/>
            <person name="Israni S."/>
            <person name="Pitluck S."/>
            <person name="Goltsman E."/>
            <person name="Martinez M."/>
            <person name="Schmutz J."/>
            <person name="Larimer F."/>
            <person name="Land M."/>
            <person name="Lykidis A."/>
            <person name="Richardson P."/>
        </authorList>
    </citation>
    <scope>NUCLEOTIDE SEQUENCE [LARGE SCALE GENOMIC DNA]</scope>
    <source>
        <strain evidence="5">JMP134</strain>
    </source>
</reference>
<dbReference type="InterPro" id="IPR035909">
    <property type="entry name" value="CheB_C"/>
</dbReference>